<dbReference type="GO" id="GO:0003677">
    <property type="term" value="F:DNA binding"/>
    <property type="evidence" value="ECO:0007669"/>
    <property type="project" value="UniProtKB-KW"/>
</dbReference>
<proteinExistence type="predicted"/>
<name>A0A2P8FHC0_9RHOB</name>
<feature type="domain" description="HTH iclR-type" evidence="4">
    <location>
        <begin position="37"/>
        <end position="99"/>
    </location>
</feature>
<keyword evidence="3" id="KW-0804">Transcription</keyword>
<dbReference type="PROSITE" id="PS51078">
    <property type="entry name" value="ICLR_ED"/>
    <property type="match status" value="1"/>
</dbReference>
<dbReference type="InterPro" id="IPR014757">
    <property type="entry name" value="Tscrpt_reg_IclR_C"/>
</dbReference>
<sequence length="289" mass="32292">MRLFISIFAQWIRYNDSQIKQLSIFGAESVTEESDRIPTNIRTLLILEALSKSDHPLTATEINQEIGLPKQTVHRLCNTLVEAGFLTQQSNSKRYQPARRLRDVSAGLLDASRMHIARHQILVQVAREVNETVNFVVPEKLGMSYTDRVETAWPFRIQLPIGTHVPFHCTASGKCFLACMPPRSRRAFLASMKLEKLTDQTHTDPNTLLAELKEIAAKGYSLDRQEFLDGMIAIAVPVTDHSGRFVAALAIHGPLQRLSFDVALSHLATLQGAANKIREAIFSPNGEPN</sequence>
<comment type="caution">
    <text evidence="6">The sequence shown here is derived from an EMBL/GenBank/DDBJ whole genome shotgun (WGS) entry which is preliminary data.</text>
</comment>
<accession>A0A2P8FHC0</accession>
<dbReference type="InterPro" id="IPR011991">
    <property type="entry name" value="ArsR-like_HTH"/>
</dbReference>
<dbReference type="AlphaFoldDB" id="A0A2P8FHC0"/>
<dbReference type="InterPro" id="IPR036388">
    <property type="entry name" value="WH-like_DNA-bd_sf"/>
</dbReference>
<evidence type="ECO:0000256" key="1">
    <source>
        <dbReference type="ARBA" id="ARBA00023015"/>
    </source>
</evidence>
<reference evidence="6 7" key="1">
    <citation type="submission" date="2018-03" db="EMBL/GenBank/DDBJ databases">
        <title>Genomic Encyclopedia of Archaeal and Bacterial Type Strains, Phase II (KMG-II): from individual species to whole genera.</title>
        <authorList>
            <person name="Goeker M."/>
        </authorList>
    </citation>
    <scope>NUCLEOTIDE SEQUENCE [LARGE SCALE GENOMIC DNA]</scope>
    <source>
        <strain evidence="6 7">DSM 100673</strain>
    </source>
</reference>
<dbReference type="InterPro" id="IPR005471">
    <property type="entry name" value="Tscrpt_reg_IclR_N"/>
</dbReference>
<dbReference type="InterPro" id="IPR036390">
    <property type="entry name" value="WH_DNA-bd_sf"/>
</dbReference>
<protein>
    <submittedName>
        <fullName evidence="6">IclR family transcriptional regulator</fullName>
    </submittedName>
</protein>
<evidence type="ECO:0000259" key="4">
    <source>
        <dbReference type="PROSITE" id="PS51077"/>
    </source>
</evidence>
<dbReference type="GO" id="GO:0045892">
    <property type="term" value="P:negative regulation of DNA-templated transcription"/>
    <property type="evidence" value="ECO:0007669"/>
    <property type="project" value="TreeGrafter"/>
</dbReference>
<evidence type="ECO:0000259" key="5">
    <source>
        <dbReference type="PROSITE" id="PS51078"/>
    </source>
</evidence>
<evidence type="ECO:0000313" key="7">
    <source>
        <dbReference type="Proteomes" id="UP000240418"/>
    </source>
</evidence>
<dbReference type="SUPFAM" id="SSF55781">
    <property type="entry name" value="GAF domain-like"/>
    <property type="match status" value="1"/>
</dbReference>
<gene>
    <name evidence="6" type="ORF">CLV88_102228</name>
</gene>
<dbReference type="CDD" id="cd00090">
    <property type="entry name" value="HTH_ARSR"/>
    <property type="match status" value="1"/>
</dbReference>
<dbReference type="Proteomes" id="UP000240418">
    <property type="component" value="Unassembled WGS sequence"/>
</dbReference>
<dbReference type="SMART" id="SM00346">
    <property type="entry name" value="HTH_ICLR"/>
    <property type="match status" value="1"/>
</dbReference>
<dbReference type="OrthoDB" id="6057486at2"/>
<evidence type="ECO:0000313" key="6">
    <source>
        <dbReference type="EMBL" id="PSL21108.1"/>
    </source>
</evidence>
<keyword evidence="7" id="KW-1185">Reference proteome</keyword>
<keyword evidence="2" id="KW-0238">DNA-binding</keyword>
<dbReference type="EMBL" id="PYGJ01000002">
    <property type="protein sequence ID" value="PSL21108.1"/>
    <property type="molecule type" value="Genomic_DNA"/>
</dbReference>
<dbReference type="SUPFAM" id="SSF46785">
    <property type="entry name" value="Winged helix' DNA-binding domain"/>
    <property type="match status" value="1"/>
</dbReference>
<feature type="domain" description="IclR-ED" evidence="5">
    <location>
        <begin position="100"/>
        <end position="283"/>
    </location>
</feature>
<evidence type="ECO:0000256" key="2">
    <source>
        <dbReference type="ARBA" id="ARBA00023125"/>
    </source>
</evidence>
<keyword evidence="1" id="KW-0805">Transcription regulation</keyword>
<dbReference type="GO" id="GO:0003700">
    <property type="term" value="F:DNA-binding transcription factor activity"/>
    <property type="evidence" value="ECO:0007669"/>
    <property type="project" value="TreeGrafter"/>
</dbReference>
<dbReference type="Pfam" id="PF01614">
    <property type="entry name" value="IclR_C"/>
    <property type="match status" value="1"/>
</dbReference>
<evidence type="ECO:0000256" key="3">
    <source>
        <dbReference type="ARBA" id="ARBA00023163"/>
    </source>
</evidence>
<dbReference type="InterPro" id="IPR050707">
    <property type="entry name" value="HTH_MetabolicPath_Reg"/>
</dbReference>
<organism evidence="6 7">
    <name type="scientific">Shimia abyssi</name>
    <dbReference type="NCBI Taxonomy" id="1662395"/>
    <lineage>
        <taxon>Bacteria</taxon>
        <taxon>Pseudomonadati</taxon>
        <taxon>Pseudomonadota</taxon>
        <taxon>Alphaproteobacteria</taxon>
        <taxon>Rhodobacterales</taxon>
        <taxon>Roseobacteraceae</taxon>
    </lineage>
</organism>
<dbReference type="PROSITE" id="PS51077">
    <property type="entry name" value="HTH_ICLR"/>
    <property type="match status" value="1"/>
</dbReference>
<dbReference type="InterPro" id="IPR029016">
    <property type="entry name" value="GAF-like_dom_sf"/>
</dbReference>
<dbReference type="Gene3D" id="3.30.450.40">
    <property type="match status" value="1"/>
</dbReference>
<dbReference type="PANTHER" id="PTHR30136">
    <property type="entry name" value="HELIX-TURN-HELIX TRANSCRIPTIONAL REGULATOR, ICLR FAMILY"/>
    <property type="match status" value="1"/>
</dbReference>
<dbReference type="PANTHER" id="PTHR30136:SF35">
    <property type="entry name" value="HTH-TYPE TRANSCRIPTIONAL REGULATOR RV1719"/>
    <property type="match status" value="1"/>
</dbReference>
<dbReference type="Gene3D" id="1.10.10.10">
    <property type="entry name" value="Winged helix-like DNA-binding domain superfamily/Winged helix DNA-binding domain"/>
    <property type="match status" value="1"/>
</dbReference>
<dbReference type="Pfam" id="PF09339">
    <property type="entry name" value="HTH_IclR"/>
    <property type="match status" value="1"/>
</dbReference>